<dbReference type="PROSITE" id="PS00107">
    <property type="entry name" value="PROTEIN_KINASE_ATP"/>
    <property type="match status" value="1"/>
</dbReference>
<sequence>MNDSQPTWSGRTIGGRYIIESLLGRGGMSSVYKAVDPNLKRTVAIKIIHPHLSEHPEFVKRFEQEAAAVAKLRHSNIMQVHDFNHEGSVYYIVFEYVAGKPLDNRLKEMKEAGLRLPLEETIQIMAPLCEAVAYAHERSMIHRDLKPSNIIINLLGEPILLDFGIAKIVGGGQVHTATGATIGT</sequence>
<dbReference type="InterPro" id="IPR000719">
    <property type="entry name" value="Prot_kinase_dom"/>
</dbReference>
<proteinExistence type="predicted"/>
<dbReference type="SUPFAM" id="SSF56112">
    <property type="entry name" value="Protein kinase-like (PK-like)"/>
    <property type="match status" value="1"/>
</dbReference>
<dbReference type="Gene3D" id="3.30.200.20">
    <property type="entry name" value="Phosphorylase Kinase, domain 1"/>
    <property type="match status" value="1"/>
</dbReference>
<dbReference type="PANTHER" id="PTHR43289:SF6">
    <property type="entry name" value="SERINE_THREONINE-PROTEIN KINASE NEKL-3"/>
    <property type="match status" value="1"/>
</dbReference>
<evidence type="ECO:0000256" key="5">
    <source>
        <dbReference type="ARBA" id="ARBA00022840"/>
    </source>
</evidence>
<keyword evidence="2" id="KW-0808">Transferase</keyword>
<gene>
    <name evidence="7" type="ORF">MNBD_CHLOROFLEXI01-2534</name>
</gene>
<dbReference type="SMART" id="SM00220">
    <property type="entry name" value="S_TKc"/>
    <property type="match status" value="1"/>
</dbReference>
<evidence type="ECO:0000259" key="6">
    <source>
        <dbReference type="PROSITE" id="PS50011"/>
    </source>
</evidence>
<keyword evidence="4" id="KW-0418">Kinase</keyword>
<evidence type="ECO:0000256" key="3">
    <source>
        <dbReference type="ARBA" id="ARBA00022741"/>
    </source>
</evidence>
<dbReference type="PANTHER" id="PTHR43289">
    <property type="entry name" value="MITOGEN-ACTIVATED PROTEIN KINASE KINASE KINASE 20-RELATED"/>
    <property type="match status" value="1"/>
</dbReference>
<dbReference type="PROSITE" id="PS00108">
    <property type="entry name" value="PROTEIN_KINASE_ST"/>
    <property type="match status" value="1"/>
</dbReference>
<accession>A0A3B0WED7</accession>
<keyword evidence="3" id="KW-0547">Nucleotide-binding</keyword>
<dbReference type="InterPro" id="IPR017441">
    <property type="entry name" value="Protein_kinase_ATP_BS"/>
</dbReference>
<feature type="non-terminal residue" evidence="7">
    <location>
        <position position="184"/>
    </location>
</feature>
<dbReference type="EMBL" id="UOEU01000990">
    <property type="protein sequence ID" value="VAW42956.1"/>
    <property type="molecule type" value="Genomic_DNA"/>
</dbReference>
<dbReference type="PROSITE" id="PS50011">
    <property type="entry name" value="PROTEIN_KINASE_DOM"/>
    <property type="match status" value="1"/>
</dbReference>
<protein>
    <recommendedName>
        <fullName evidence="6">Protein kinase domain-containing protein</fullName>
    </recommendedName>
</protein>
<organism evidence="7">
    <name type="scientific">hydrothermal vent metagenome</name>
    <dbReference type="NCBI Taxonomy" id="652676"/>
    <lineage>
        <taxon>unclassified sequences</taxon>
        <taxon>metagenomes</taxon>
        <taxon>ecological metagenomes</taxon>
    </lineage>
</organism>
<name>A0A3B0WED7_9ZZZZ</name>
<evidence type="ECO:0000256" key="4">
    <source>
        <dbReference type="ARBA" id="ARBA00022777"/>
    </source>
</evidence>
<dbReference type="GO" id="GO:0004674">
    <property type="term" value="F:protein serine/threonine kinase activity"/>
    <property type="evidence" value="ECO:0007669"/>
    <property type="project" value="UniProtKB-KW"/>
</dbReference>
<dbReference type="InterPro" id="IPR011009">
    <property type="entry name" value="Kinase-like_dom_sf"/>
</dbReference>
<feature type="domain" description="Protein kinase" evidence="6">
    <location>
        <begin position="17"/>
        <end position="184"/>
    </location>
</feature>
<evidence type="ECO:0000256" key="1">
    <source>
        <dbReference type="ARBA" id="ARBA00022527"/>
    </source>
</evidence>
<dbReference type="GO" id="GO:0005524">
    <property type="term" value="F:ATP binding"/>
    <property type="evidence" value="ECO:0007669"/>
    <property type="project" value="UniProtKB-KW"/>
</dbReference>
<evidence type="ECO:0000313" key="7">
    <source>
        <dbReference type="EMBL" id="VAW42956.1"/>
    </source>
</evidence>
<keyword evidence="1" id="KW-0723">Serine/threonine-protein kinase</keyword>
<dbReference type="FunFam" id="3.30.200.20:FF:000035">
    <property type="entry name" value="Serine/threonine protein kinase Stk1"/>
    <property type="match status" value="1"/>
</dbReference>
<dbReference type="InterPro" id="IPR008271">
    <property type="entry name" value="Ser/Thr_kinase_AS"/>
</dbReference>
<keyword evidence="5" id="KW-0067">ATP-binding</keyword>
<dbReference type="Gene3D" id="1.10.510.10">
    <property type="entry name" value="Transferase(Phosphotransferase) domain 1"/>
    <property type="match status" value="1"/>
</dbReference>
<reference evidence="7" key="1">
    <citation type="submission" date="2018-06" db="EMBL/GenBank/DDBJ databases">
        <authorList>
            <person name="Zhirakovskaya E."/>
        </authorList>
    </citation>
    <scope>NUCLEOTIDE SEQUENCE</scope>
</reference>
<dbReference type="AlphaFoldDB" id="A0A3B0WED7"/>
<dbReference type="Pfam" id="PF00069">
    <property type="entry name" value="Pkinase"/>
    <property type="match status" value="1"/>
</dbReference>
<evidence type="ECO:0000256" key="2">
    <source>
        <dbReference type="ARBA" id="ARBA00022679"/>
    </source>
</evidence>
<dbReference type="CDD" id="cd14014">
    <property type="entry name" value="STKc_PknB_like"/>
    <property type="match status" value="1"/>
</dbReference>